<protein>
    <submittedName>
        <fullName evidence="10">Glycoside hydrolase family 2 TIM barrel-domain containing protein</fullName>
    </submittedName>
</protein>
<evidence type="ECO:0000256" key="3">
    <source>
        <dbReference type="ARBA" id="ARBA00023295"/>
    </source>
</evidence>
<evidence type="ECO:0000256" key="1">
    <source>
        <dbReference type="ARBA" id="ARBA00007401"/>
    </source>
</evidence>
<dbReference type="InterPro" id="IPR051913">
    <property type="entry name" value="GH2_Domain-Containing"/>
</dbReference>
<dbReference type="SUPFAM" id="SSF49373">
    <property type="entry name" value="Invasin/intimin cell-adhesion fragments"/>
    <property type="match status" value="1"/>
</dbReference>
<dbReference type="EMBL" id="JARVCO010000010">
    <property type="protein sequence ID" value="MDZ8118781.1"/>
    <property type="molecule type" value="Genomic_DNA"/>
</dbReference>
<evidence type="ECO:0000259" key="7">
    <source>
        <dbReference type="Pfam" id="PF02836"/>
    </source>
</evidence>
<evidence type="ECO:0000256" key="5">
    <source>
        <dbReference type="SAM" id="SignalP"/>
    </source>
</evidence>
<evidence type="ECO:0000259" key="8">
    <source>
        <dbReference type="Pfam" id="PF02837"/>
    </source>
</evidence>
<dbReference type="PANTHER" id="PTHR42732">
    <property type="entry name" value="BETA-GALACTOSIDASE"/>
    <property type="match status" value="1"/>
</dbReference>
<dbReference type="InterPro" id="IPR017853">
    <property type="entry name" value="GH"/>
</dbReference>
<feature type="chain" id="PRO_5047180546" evidence="5">
    <location>
        <begin position="21"/>
        <end position="876"/>
    </location>
</feature>
<proteinExistence type="inferred from homology"/>
<dbReference type="Proteomes" id="UP001290861">
    <property type="component" value="Unassembled WGS sequence"/>
</dbReference>
<organism evidence="10 11">
    <name type="scientific">Pontiella agarivorans</name>
    <dbReference type="NCBI Taxonomy" id="3038953"/>
    <lineage>
        <taxon>Bacteria</taxon>
        <taxon>Pseudomonadati</taxon>
        <taxon>Kiritimatiellota</taxon>
        <taxon>Kiritimatiellia</taxon>
        <taxon>Kiritimatiellales</taxon>
        <taxon>Pontiellaceae</taxon>
        <taxon>Pontiella</taxon>
    </lineage>
</organism>
<keyword evidence="2 10" id="KW-0378">Hydrolase</keyword>
<evidence type="ECO:0000259" key="6">
    <source>
        <dbReference type="Pfam" id="PF00703"/>
    </source>
</evidence>
<evidence type="ECO:0000313" key="10">
    <source>
        <dbReference type="EMBL" id="MDZ8118781.1"/>
    </source>
</evidence>
<dbReference type="SUPFAM" id="SSF49303">
    <property type="entry name" value="beta-Galactosidase/glucuronidase domain"/>
    <property type="match status" value="1"/>
</dbReference>
<gene>
    <name evidence="10" type="ORF">P9H32_09075</name>
</gene>
<feature type="coiled-coil region" evidence="4">
    <location>
        <begin position="836"/>
        <end position="870"/>
    </location>
</feature>
<dbReference type="InterPro" id="IPR036156">
    <property type="entry name" value="Beta-gal/glucu_dom_sf"/>
</dbReference>
<feature type="domain" description="Glycoside hydrolase family 2 catalytic" evidence="7">
    <location>
        <begin position="319"/>
        <end position="448"/>
    </location>
</feature>
<dbReference type="SUPFAM" id="SSF49785">
    <property type="entry name" value="Galactose-binding domain-like"/>
    <property type="match status" value="1"/>
</dbReference>
<dbReference type="GO" id="GO:0016787">
    <property type="term" value="F:hydrolase activity"/>
    <property type="evidence" value="ECO:0007669"/>
    <property type="project" value="UniProtKB-KW"/>
</dbReference>
<reference evidence="10 11" key="1">
    <citation type="journal article" date="2024" name="Appl. Environ. Microbiol.">
        <title>Pontiella agarivorans sp. nov., a novel marine anaerobic bacterium capable of degrading macroalgal polysaccharides and fixing nitrogen.</title>
        <authorList>
            <person name="Liu N."/>
            <person name="Kivenson V."/>
            <person name="Peng X."/>
            <person name="Cui Z."/>
            <person name="Lankiewicz T.S."/>
            <person name="Gosselin K.M."/>
            <person name="English C.J."/>
            <person name="Blair E.M."/>
            <person name="O'Malley M.A."/>
            <person name="Valentine D.L."/>
        </authorList>
    </citation>
    <scope>NUCLEOTIDE SEQUENCE [LARGE SCALE GENOMIC DNA]</scope>
    <source>
        <strain evidence="10 11">NLcol2</strain>
    </source>
</reference>
<dbReference type="InterPro" id="IPR008979">
    <property type="entry name" value="Galactose-bd-like_sf"/>
</dbReference>
<dbReference type="RefSeq" id="WP_322608579.1">
    <property type="nucleotide sequence ID" value="NZ_JARVCO010000010.1"/>
</dbReference>
<evidence type="ECO:0000256" key="2">
    <source>
        <dbReference type="ARBA" id="ARBA00022801"/>
    </source>
</evidence>
<dbReference type="Gene3D" id="3.20.20.80">
    <property type="entry name" value="Glycosidases"/>
    <property type="match status" value="1"/>
</dbReference>
<dbReference type="InterPro" id="IPR008964">
    <property type="entry name" value="Invasin/intimin_cell_adhesion"/>
</dbReference>
<sequence length="876" mass="97923">MMKLYLILGVVAVVSLSGRAEQPVYSTAGFYAVEGTPRSVQNFNPGWRFHKGDVKGAEAVDFDDQEWEAANLPHGLEITGENASGGRNYQGKAWYRKKFDVSKRSKHGKVYLYFEAVMGEAQVWVNGQHVAEHFGGYLPFAIDITEWAKPAGNVVAVMADNSDSTLYPPGKKQSGLDFSYHGGIYRDTYLIQTSPVHVTLRELSDTVAGGGVFPATLSVTGNDAEIEVRTEVINESSRPLDIEVCNFLEDSEGRRVAELRQSLRLKGGETRQLAKQASLNDVKLWHPDDPNLHFVRTEIRVGGQVVDGLKTRFGVRKFEMKPDGFYVNGKPFGRKIVGANRHQDYNYVGNALPNSGQWRDALLLRRGGCSVIRAAHYPMDPAFYDACDYYGILTTTANPGWHFFNFKQKIFEERLFEDTRQLVRRDRNVASMLLWETCINEFPQQPDYAMNTMHKITHAEYPFPSVFTVADHHEAEKGGFDFHYNCDGKDHNSFHREYGDGGEVDNWYSQNARQRIKREWGENAMVRQSRIQEVALAHTFGSLPAKIGGTMWAGIDHQRGYHPDPFRGGHLDGFRIPRYTHYLYMSQYDPDYNIPHLGEQPMIKIAHEHTQVSGADVVIYSNCDEVRLTICGEDKGTRQPERSGALKDLPHPPFVFENAYDWQVVKKHRDGASKFKDVDIVAEGLIDGRVVVTQVVPYAQRTTGIALSLDGVGVDLVADGSDFIPVRATVVDQYGSPKVLASEYIHFVVEGEGEIIGDSTTYANPKKTEFGVATALIRSTVKPGKITVKAYSKGLEPAEMTFESRPAELPMAFDQVYTAASKKPKSGNALIITAGASDLPADVKELQKRVQKLELEAVGKDQTIMELQSQIGRKGE</sequence>
<evidence type="ECO:0000313" key="11">
    <source>
        <dbReference type="Proteomes" id="UP001290861"/>
    </source>
</evidence>
<dbReference type="Gene3D" id="2.60.120.260">
    <property type="entry name" value="Galactose-binding domain-like"/>
    <property type="match status" value="1"/>
</dbReference>
<comment type="similarity">
    <text evidence="1">Belongs to the glycosyl hydrolase 2 family.</text>
</comment>
<keyword evidence="11" id="KW-1185">Reference proteome</keyword>
<dbReference type="PANTHER" id="PTHR42732:SF1">
    <property type="entry name" value="BETA-MANNOSIDASE"/>
    <property type="match status" value="1"/>
</dbReference>
<feature type="domain" description="Glycosyl hydrolases family 2 sugar binding" evidence="8">
    <location>
        <begin position="86"/>
        <end position="193"/>
    </location>
</feature>
<dbReference type="Pfam" id="PF02837">
    <property type="entry name" value="Glyco_hydro_2_N"/>
    <property type="match status" value="1"/>
</dbReference>
<dbReference type="SUPFAM" id="SSF51445">
    <property type="entry name" value="(Trans)glycosidases"/>
    <property type="match status" value="1"/>
</dbReference>
<dbReference type="InterPro" id="IPR006103">
    <property type="entry name" value="Glyco_hydro_2_cat"/>
</dbReference>
<dbReference type="InterPro" id="IPR006102">
    <property type="entry name" value="Ig-like_GH2"/>
</dbReference>
<dbReference type="Gene3D" id="2.60.40.10">
    <property type="entry name" value="Immunoglobulins"/>
    <property type="match status" value="2"/>
</dbReference>
<comment type="caution">
    <text evidence="10">The sequence shown here is derived from an EMBL/GenBank/DDBJ whole genome shotgun (WGS) entry which is preliminary data.</text>
</comment>
<name>A0ABU5MXT4_9BACT</name>
<keyword evidence="4" id="KW-0175">Coiled coil</keyword>
<dbReference type="InterPro" id="IPR013783">
    <property type="entry name" value="Ig-like_fold"/>
</dbReference>
<dbReference type="InterPro" id="IPR040605">
    <property type="entry name" value="Glyco_hydro2_dom5"/>
</dbReference>
<feature type="signal peptide" evidence="5">
    <location>
        <begin position="1"/>
        <end position="20"/>
    </location>
</feature>
<keyword evidence="3" id="KW-0326">Glycosidase</keyword>
<feature type="domain" description="Glycoside hydrolase family 2 immunoglobulin-like beta-sandwich" evidence="6">
    <location>
        <begin position="218"/>
        <end position="316"/>
    </location>
</feature>
<dbReference type="Pfam" id="PF00703">
    <property type="entry name" value="Glyco_hydro_2"/>
    <property type="match status" value="1"/>
</dbReference>
<evidence type="ECO:0000256" key="4">
    <source>
        <dbReference type="SAM" id="Coils"/>
    </source>
</evidence>
<dbReference type="Pfam" id="PF18565">
    <property type="entry name" value="Glyco_hydro2_C5"/>
    <property type="match status" value="1"/>
</dbReference>
<keyword evidence="5" id="KW-0732">Signal</keyword>
<evidence type="ECO:0000259" key="9">
    <source>
        <dbReference type="Pfam" id="PF18565"/>
    </source>
</evidence>
<feature type="domain" description="Glycoside hydrolase family 2" evidence="9">
    <location>
        <begin position="716"/>
        <end position="801"/>
    </location>
</feature>
<dbReference type="Pfam" id="PF02836">
    <property type="entry name" value="Glyco_hydro_2_C"/>
    <property type="match status" value="1"/>
</dbReference>
<dbReference type="InterPro" id="IPR006104">
    <property type="entry name" value="Glyco_hydro_2_N"/>
</dbReference>
<accession>A0ABU5MXT4</accession>